<keyword evidence="5" id="KW-1185">Reference proteome</keyword>
<feature type="region of interest" description="Disordered" evidence="1">
    <location>
        <begin position="164"/>
        <end position="187"/>
    </location>
</feature>
<keyword evidence="2" id="KW-0472">Membrane</keyword>
<feature type="transmembrane region" description="Helical" evidence="2">
    <location>
        <begin position="7"/>
        <end position="23"/>
    </location>
</feature>
<evidence type="ECO:0000256" key="1">
    <source>
        <dbReference type="SAM" id="MobiDB-lite"/>
    </source>
</evidence>
<accession>A0ABQ2NCZ2</accession>
<name>A0ABQ2NCZ2_9ACTN</name>
<dbReference type="SUPFAM" id="SSF54736">
    <property type="entry name" value="ClpS-like"/>
    <property type="match status" value="1"/>
</dbReference>
<proteinExistence type="predicted"/>
<keyword evidence="2" id="KW-1133">Transmembrane helix</keyword>
<keyword evidence="2" id="KW-0812">Transmembrane</keyword>
<evidence type="ECO:0000259" key="3">
    <source>
        <dbReference type="Pfam" id="PF00542"/>
    </source>
</evidence>
<dbReference type="InterPro" id="IPR014719">
    <property type="entry name" value="Ribosomal_bL12_C/ClpS-like"/>
</dbReference>
<evidence type="ECO:0000313" key="5">
    <source>
        <dbReference type="Proteomes" id="UP000655410"/>
    </source>
</evidence>
<dbReference type="Pfam" id="PF00542">
    <property type="entry name" value="Ribosomal_L12"/>
    <property type="match status" value="1"/>
</dbReference>
<evidence type="ECO:0000256" key="2">
    <source>
        <dbReference type="SAM" id="Phobius"/>
    </source>
</evidence>
<dbReference type="Proteomes" id="UP000655410">
    <property type="component" value="Unassembled WGS sequence"/>
</dbReference>
<feature type="transmembrane region" description="Helical" evidence="2">
    <location>
        <begin position="43"/>
        <end position="64"/>
    </location>
</feature>
<reference evidence="5" key="1">
    <citation type="journal article" date="2019" name="Int. J. Syst. Evol. Microbiol.">
        <title>The Global Catalogue of Microorganisms (GCM) 10K type strain sequencing project: providing services to taxonomists for standard genome sequencing and annotation.</title>
        <authorList>
            <consortium name="The Broad Institute Genomics Platform"/>
            <consortium name="The Broad Institute Genome Sequencing Center for Infectious Disease"/>
            <person name="Wu L."/>
            <person name="Ma J."/>
        </authorList>
    </citation>
    <scope>NUCLEOTIDE SEQUENCE [LARGE SCALE GENOMIC DNA]</scope>
    <source>
        <strain evidence="5">CGMCC 4.7371</strain>
    </source>
</reference>
<comment type="caution">
    <text evidence="4">The sequence shown here is derived from an EMBL/GenBank/DDBJ whole genome shotgun (WGS) entry which is preliminary data.</text>
</comment>
<dbReference type="Gene3D" id="3.30.1390.10">
    <property type="match status" value="1"/>
</dbReference>
<evidence type="ECO:0000313" key="4">
    <source>
        <dbReference type="EMBL" id="GGO87440.1"/>
    </source>
</evidence>
<sequence>MRFGPALVRLTVGASSVYVGWKLFMRFVSPDHHWLSWSTPLDFVIGCIGWGLLLAGVSLISGGLRRFPLPGRPHGLHPEMLAKREAEWARANADLLEEGQHEVVVTDLGEDWMEVVKAIRRVTRLDVTAAMGLVKPLGQAVVQSRSEAAAESIATRLRAAGASAVVQPEAPKWREGSSSPGDEEPSR</sequence>
<feature type="domain" description="Large ribosomal subunit protein bL12 C-terminal" evidence="3">
    <location>
        <begin position="102"/>
        <end position="165"/>
    </location>
</feature>
<protein>
    <recommendedName>
        <fullName evidence="3">Large ribosomal subunit protein bL12 C-terminal domain-containing protein</fullName>
    </recommendedName>
</protein>
<gene>
    <name evidence="4" type="ORF">GCM10011584_12080</name>
</gene>
<dbReference type="EMBL" id="BMNI01000002">
    <property type="protein sequence ID" value="GGO87440.1"/>
    <property type="molecule type" value="Genomic_DNA"/>
</dbReference>
<dbReference type="InterPro" id="IPR013823">
    <property type="entry name" value="Ribosomal_bL12_C"/>
</dbReference>
<organism evidence="4 5">
    <name type="scientific">Nocardioides phosphati</name>
    <dbReference type="NCBI Taxonomy" id="1867775"/>
    <lineage>
        <taxon>Bacteria</taxon>
        <taxon>Bacillati</taxon>
        <taxon>Actinomycetota</taxon>
        <taxon>Actinomycetes</taxon>
        <taxon>Propionibacteriales</taxon>
        <taxon>Nocardioidaceae</taxon>
        <taxon>Nocardioides</taxon>
    </lineage>
</organism>